<dbReference type="Proteomes" id="UP000251960">
    <property type="component" value="Chromosome 9"/>
</dbReference>
<accession>A0A3L6DFX7</accession>
<name>A0A3L6DFX7_MAIZE</name>
<sequence length="62" mass="6333">MARRPDLASTGTSDAAGGRQMTSGLHLALAYPNNGRGSAAALEERHVERVELSGLGNGGLDV</sequence>
<feature type="region of interest" description="Disordered" evidence="1">
    <location>
        <begin position="1"/>
        <end position="20"/>
    </location>
</feature>
<protein>
    <submittedName>
        <fullName evidence="2">Uncharacterized protein</fullName>
    </submittedName>
</protein>
<comment type="caution">
    <text evidence="2">The sequence shown here is derived from an EMBL/GenBank/DDBJ whole genome shotgun (WGS) entry which is preliminary data.</text>
</comment>
<dbReference type="AlphaFoldDB" id="A0A3L6DFX7"/>
<reference evidence="2 3" key="1">
    <citation type="journal article" date="2018" name="Nat. Genet.">
        <title>Extensive intraspecific gene order and gene structural variations between Mo17 and other maize genomes.</title>
        <authorList>
            <person name="Sun S."/>
            <person name="Zhou Y."/>
            <person name="Chen J."/>
            <person name="Shi J."/>
            <person name="Zhao H."/>
            <person name="Zhao H."/>
            <person name="Song W."/>
            <person name="Zhang M."/>
            <person name="Cui Y."/>
            <person name="Dong X."/>
            <person name="Liu H."/>
            <person name="Ma X."/>
            <person name="Jiao Y."/>
            <person name="Wang B."/>
            <person name="Wei X."/>
            <person name="Stein J.C."/>
            <person name="Glaubitz J.C."/>
            <person name="Lu F."/>
            <person name="Yu G."/>
            <person name="Liang C."/>
            <person name="Fengler K."/>
            <person name="Li B."/>
            <person name="Rafalski A."/>
            <person name="Schnable P.S."/>
            <person name="Ware D.H."/>
            <person name="Buckler E.S."/>
            <person name="Lai J."/>
        </authorList>
    </citation>
    <scope>NUCLEOTIDE SEQUENCE [LARGE SCALE GENOMIC DNA]</scope>
    <source>
        <strain evidence="3">cv. Missouri 17</strain>
        <tissue evidence="2">Seedling</tissue>
    </source>
</reference>
<gene>
    <name evidence="2" type="ORF">Zm00014a_014699</name>
</gene>
<proteinExistence type="predicted"/>
<evidence type="ECO:0000313" key="2">
    <source>
        <dbReference type="EMBL" id="PWZ07047.1"/>
    </source>
</evidence>
<evidence type="ECO:0000313" key="3">
    <source>
        <dbReference type="Proteomes" id="UP000251960"/>
    </source>
</evidence>
<organism evidence="2 3">
    <name type="scientific">Zea mays</name>
    <name type="common">Maize</name>
    <dbReference type="NCBI Taxonomy" id="4577"/>
    <lineage>
        <taxon>Eukaryota</taxon>
        <taxon>Viridiplantae</taxon>
        <taxon>Streptophyta</taxon>
        <taxon>Embryophyta</taxon>
        <taxon>Tracheophyta</taxon>
        <taxon>Spermatophyta</taxon>
        <taxon>Magnoliopsida</taxon>
        <taxon>Liliopsida</taxon>
        <taxon>Poales</taxon>
        <taxon>Poaceae</taxon>
        <taxon>PACMAD clade</taxon>
        <taxon>Panicoideae</taxon>
        <taxon>Andropogonodae</taxon>
        <taxon>Andropogoneae</taxon>
        <taxon>Tripsacinae</taxon>
        <taxon>Zea</taxon>
    </lineage>
</organism>
<dbReference type="EMBL" id="NCVQ01000010">
    <property type="protein sequence ID" value="PWZ07047.1"/>
    <property type="molecule type" value="Genomic_DNA"/>
</dbReference>
<evidence type="ECO:0000256" key="1">
    <source>
        <dbReference type="SAM" id="MobiDB-lite"/>
    </source>
</evidence>